<dbReference type="STRING" id="1122185.N792_02725"/>
<gene>
    <name evidence="8" type="ORF">N792_02725</name>
</gene>
<keyword evidence="1 6" id="KW-0285">Flavoprotein</keyword>
<keyword evidence="4 6" id="KW-0560">Oxidoreductase</keyword>
<comment type="cofactor">
    <cofactor evidence="6">
        <name>FMN</name>
        <dbReference type="ChEBI" id="CHEBI:58210"/>
    </cofactor>
</comment>
<evidence type="ECO:0000313" key="9">
    <source>
        <dbReference type="Proteomes" id="UP000030017"/>
    </source>
</evidence>
<dbReference type="EMBL" id="AVPS01000010">
    <property type="protein sequence ID" value="KGM50891.1"/>
    <property type="molecule type" value="Genomic_DNA"/>
</dbReference>
<organism evidence="8 9">
    <name type="scientific">Lysobacter concretionis Ko07 = DSM 16239</name>
    <dbReference type="NCBI Taxonomy" id="1122185"/>
    <lineage>
        <taxon>Bacteria</taxon>
        <taxon>Pseudomonadati</taxon>
        <taxon>Pseudomonadota</taxon>
        <taxon>Gammaproteobacteria</taxon>
        <taxon>Lysobacterales</taxon>
        <taxon>Lysobacteraceae</taxon>
        <taxon>Novilysobacter</taxon>
    </lineage>
</organism>
<dbReference type="InterPro" id="IPR029479">
    <property type="entry name" value="Nitroreductase"/>
</dbReference>
<dbReference type="OrthoDB" id="9784375at2"/>
<dbReference type="HAMAP" id="MF_01204">
    <property type="entry name" value="Oxidoreductase_RutE_HadB"/>
    <property type="match status" value="1"/>
</dbReference>
<dbReference type="eggNOG" id="COG0778">
    <property type="taxonomic scope" value="Bacteria"/>
</dbReference>
<reference evidence="8 9" key="1">
    <citation type="submission" date="2013-08" db="EMBL/GenBank/DDBJ databases">
        <title>Genome sequencing of Lysobacter.</title>
        <authorList>
            <person name="Zhang S."/>
            <person name="Wang G."/>
        </authorList>
    </citation>
    <scope>NUCLEOTIDE SEQUENCE [LARGE SCALE GENOMIC DNA]</scope>
    <source>
        <strain evidence="8 9">Ko07</strain>
    </source>
</reference>
<dbReference type="AlphaFoldDB" id="A0A0A0EIY0"/>
<dbReference type="NCBIfam" id="NF003768">
    <property type="entry name" value="PRK05365.1"/>
    <property type="match status" value="1"/>
</dbReference>
<dbReference type="InterPro" id="IPR000415">
    <property type="entry name" value="Nitroreductase-like"/>
</dbReference>
<comment type="similarity">
    <text evidence="6">Belongs to the nitroreductase family. HadB/RutE subfamily.</text>
</comment>
<dbReference type="PANTHER" id="PTHR43543:SF1">
    <property type="entry name" value="MALONIC SEMIALDEHYDE REDUCTASE RUTE-RELATED"/>
    <property type="match status" value="1"/>
</dbReference>
<keyword evidence="9" id="KW-1185">Reference proteome</keyword>
<dbReference type="EC" id="1.-.-.-" evidence="6"/>
<sequence length="199" mass="21722">MPQTRHEALDPAALDQLFRTARTHNQLGGEVSDETLRQLYELVKWGPTSANMSPARFVFVKSAEAKAKLGPALDEGNHAKTMAAPVTVIVGFDEDFHEKLPYLFPHTDAKSWFDGPRDGRSAAAFRNGSLQGAYLILAARALGLDTGPMSGFNNAMVDEAFFKGTTIKSNFLVNLGHGDADTLFPRSPRLSFDEAARIL</sequence>
<protein>
    <recommendedName>
        <fullName evidence="6">Putative NADH dehydrogenase/NAD(P)H nitroreductase N792_02725</fullName>
        <ecNumber evidence="6">1.-.-.-</ecNumber>
    </recommendedName>
</protein>
<dbReference type="RefSeq" id="WP_036195687.1">
    <property type="nucleotide sequence ID" value="NZ_AVPS01000010.1"/>
</dbReference>
<evidence type="ECO:0000313" key="8">
    <source>
        <dbReference type="EMBL" id="KGM50891.1"/>
    </source>
</evidence>
<dbReference type="Gene3D" id="3.40.109.10">
    <property type="entry name" value="NADH Oxidase"/>
    <property type="match status" value="1"/>
</dbReference>
<proteinExistence type="inferred from homology"/>
<evidence type="ECO:0000256" key="2">
    <source>
        <dbReference type="ARBA" id="ARBA00022643"/>
    </source>
</evidence>
<dbReference type="InterPro" id="IPR050461">
    <property type="entry name" value="Nitroreductase_HadB/RutE"/>
</dbReference>
<evidence type="ECO:0000256" key="3">
    <source>
        <dbReference type="ARBA" id="ARBA00022857"/>
    </source>
</evidence>
<accession>A0A0A0EIY0</accession>
<keyword evidence="5 6" id="KW-0520">NAD</keyword>
<name>A0A0A0EIY0_9GAMM</name>
<dbReference type="CDD" id="cd02148">
    <property type="entry name" value="RutE-like"/>
    <property type="match status" value="1"/>
</dbReference>
<comment type="caution">
    <text evidence="8">The sequence shown here is derived from an EMBL/GenBank/DDBJ whole genome shotgun (WGS) entry which is preliminary data.</text>
</comment>
<dbReference type="Pfam" id="PF00881">
    <property type="entry name" value="Nitroreductase"/>
    <property type="match status" value="1"/>
</dbReference>
<dbReference type="SUPFAM" id="SSF55469">
    <property type="entry name" value="FMN-dependent nitroreductase-like"/>
    <property type="match status" value="1"/>
</dbReference>
<dbReference type="GO" id="GO:0016491">
    <property type="term" value="F:oxidoreductase activity"/>
    <property type="evidence" value="ECO:0007669"/>
    <property type="project" value="UniProtKB-UniRule"/>
</dbReference>
<feature type="domain" description="Nitroreductase" evidence="7">
    <location>
        <begin position="31"/>
        <end position="161"/>
    </location>
</feature>
<evidence type="ECO:0000259" key="7">
    <source>
        <dbReference type="Pfam" id="PF00881"/>
    </source>
</evidence>
<keyword evidence="3 6" id="KW-0521">NADP</keyword>
<dbReference type="InterPro" id="IPR023936">
    <property type="entry name" value="RutE-like"/>
</dbReference>
<evidence type="ECO:0000256" key="6">
    <source>
        <dbReference type="HAMAP-Rule" id="MF_01204"/>
    </source>
</evidence>
<dbReference type="PANTHER" id="PTHR43543">
    <property type="entry name" value="MALONIC SEMIALDEHYDE REDUCTASE RUTE-RELATED"/>
    <property type="match status" value="1"/>
</dbReference>
<evidence type="ECO:0000256" key="4">
    <source>
        <dbReference type="ARBA" id="ARBA00023002"/>
    </source>
</evidence>
<dbReference type="Proteomes" id="UP000030017">
    <property type="component" value="Unassembled WGS sequence"/>
</dbReference>
<evidence type="ECO:0000256" key="1">
    <source>
        <dbReference type="ARBA" id="ARBA00022630"/>
    </source>
</evidence>
<keyword evidence="2 6" id="KW-0288">FMN</keyword>
<evidence type="ECO:0000256" key="5">
    <source>
        <dbReference type="ARBA" id="ARBA00023027"/>
    </source>
</evidence>